<dbReference type="AlphaFoldDB" id="A0A1S6IVJ7"/>
<reference evidence="7 8" key="1">
    <citation type="journal article" date="2016" name="Int. J. Syst. Evol. Microbiol.">
        <title>Desulfotomaculum ferrireducens sp. nov., a moderately thermophilic sulfate-reducing and dissimilatory Fe(III)-reducing bacterium isolated from compost.</title>
        <authorList>
            <person name="Yang G."/>
            <person name="Guo J."/>
            <person name="Zhuang L."/>
            <person name="Yuan Y."/>
            <person name="Zhou S."/>
        </authorList>
    </citation>
    <scope>NUCLEOTIDE SEQUENCE [LARGE SCALE GENOMIC DNA]</scope>
    <source>
        <strain evidence="7 8">GSS09</strain>
    </source>
</reference>
<evidence type="ECO:0000313" key="7">
    <source>
        <dbReference type="EMBL" id="AQS58808.1"/>
    </source>
</evidence>
<dbReference type="InterPro" id="IPR055372">
    <property type="entry name" value="CBM96"/>
</dbReference>
<dbReference type="GO" id="GO:0005576">
    <property type="term" value="C:extracellular region"/>
    <property type="evidence" value="ECO:0007669"/>
    <property type="project" value="UniProtKB-SubCell"/>
</dbReference>
<protein>
    <recommendedName>
        <fullName evidence="9">Glycosyltransferase</fullName>
    </recommendedName>
</protein>
<dbReference type="InterPro" id="IPR050834">
    <property type="entry name" value="Glycosyltransf_2"/>
</dbReference>
<dbReference type="KEGG" id="dfg:B0537_06760"/>
<dbReference type="Pfam" id="PF24517">
    <property type="entry name" value="CBM96"/>
    <property type="match status" value="1"/>
</dbReference>
<evidence type="ECO:0000256" key="3">
    <source>
        <dbReference type="ARBA" id="ARBA00022729"/>
    </source>
</evidence>
<dbReference type="SUPFAM" id="SSF53756">
    <property type="entry name" value="UDP-Glycosyltransferase/glycogen phosphorylase"/>
    <property type="match status" value="1"/>
</dbReference>
<dbReference type="PANTHER" id="PTHR43685">
    <property type="entry name" value="GLYCOSYLTRANSFERASE"/>
    <property type="match status" value="1"/>
</dbReference>
<accession>A0A1S6IVJ7</accession>
<evidence type="ECO:0008006" key="9">
    <source>
        <dbReference type="Google" id="ProtNLM"/>
    </source>
</evidence>
<feature type="domain" description="Glycosyltransferase 2-like" evidence="4">
    <location>
        <begin position="365"/>
        <end position="490"/>
    </location>
</feature>
<evidence type="ECO:0000259" key="5">
    <source>
        <dbReference type="Pfam" id="PF13439"/>
    </source>
</evidence>
<dbReference type="Gene3D" id="3.90.550.10">
    <property type="entry name" value="Spore Coat Polysaccharide Biosynthesis Protein SpsA, Chain A"/>
    <property type="match status" value="1"/>
</dbReference>
<dbReference type="InterPro" id="IPR028098">
    <property type="entry name" value="Glyco_trans_4-like_N"/>
</dbReference>
<keyword evidence="2" id="KW-0964">Secreted</keyword>
<feature type="domain" description="Carbohydrate-binding module family 96" evidence="6">
    <location>
        <begin position="605"/>
        <end position="737"/>
    </location>
</feature>
<dbReference type="Gene3D" id="3.40.50.2000">
    <property type="entry name" value="Glycogen Phosphorylase B"/>
    <property type="match status" value="1"/>
</dbReference>
<evidence type="ECO:0000313" key="8">
    <source>
        <dbReference type="Proteomes" id="UP000189464"/>
    </source>
</evidence>
<dbReference type="Pfam" id="PF13439">
    <property type="entry name" value="Glyco_transf_4"/>
    <property type="match status" value="1"/>
</dbReference>
<evidence type="ECO:0000259" key="4">
    <source>
        <dbReference type="Pfam" id="PF00535"/>
    </source>
</evidence>
<keyword evidence="3" id="KW-0732">Signal</keyword>
<dbReference type="Proteomes" id="UP000189464">
    <property type="component" value="Chromosome"/>
</dbReference>
<dbReference type="NCBIfam" id="NF033679">
    <property type="entry name" value="DNRLRE_dom"/>
    <property type="match status" value="1"/>
</dbReference>
<dbReference type="OrthoDB" id="9807778at2"/>
<dbReference type="STRING" id="1833852.B0537_06760"/>
<proteinExistence type="predicted"/>
<name>A0A1S6IVJ7_9FIRM</name>
<comment type="subcellular location">
    <subcellularLocation>
        <location evidence="1">Secreted</location>
    </subcellularLocation>
</comment>
<organism evidence="7 8">
    <name type="scientific">Desulforamulus ferrireducens</name>
    <dbReference type="NCBI Taxonomy" id="1833852"/>
    <lineage>
        <taxon>Bacteria</taxon>
        <taxon>Bacillati</taxon>
        <taxon>Bacillota</taxon>
        <taxon>Clostridia</taxon>
        <taxon>Eubacteriales</taxon>
        <taxon>Peptococcaceae</taxon>
        <taxon>Desulforamulus</taxon>
    </lineage>
</organism>
<feature type="domain" description="Glycosyltransferase subfamily 4-like N-terminal" evidence="5">
    <location>
        <begin position="37"/>
        <end position="176"/>
    </location>
</feature>
<gene>
    <name evidence="7" type="ORF">B0537_06760</name>
</gene>
<evidence type="ECO:0000256" key="1">
    <source>
        <dbReference type="ARBA" id="ARBA00004613"/>
    </source>
</evidence>
<sequence>MIRGKEIMDQIDLEIGKLTNQQTKLTLLFVLDRLEIVGGLETHLYHLCRELRQRGHKIIVDCASISTTLQELFSFVEIYQGKTVAEMGEIIRTNEVDLIHCQPFHSAERALVLHEQTKVPFVLTWHGAYYMDNFPQIAQKLEKVICVSEEVYDLLLEKYPLVQPKLVIIQNGIDLNEFAFMAPQQETKEITFIGRDCADRLVGLKYLIESVSMTSFQKINIVGFKSRPELQPDHLCNFVGEVTDVKKYIQRADVVVATGRGVREAIACGKPCIVLSHWGYDGILCPSTFKILEYANFSGRGLAEPLASERIRDDLNLLTSSELRVKLGLYGRRLAEKYYDIKKIADQTEIVYLQAVKNSKSPKVSILLPVYNQAKVVGQCLTSLLNQTCQDFEIILIDDGSTDSLSQVVSEFPDQRIRYIRREKHKGLPWTLNEALRLSQGKYITWLSAADLPLANYLEKLLEVLEREPECGSVYSDYLEIDEKANVIQNISKGLYQLNGEISYGPSFLYRIEAMQRAGFFDENLADVADKDYAMRLAATAPVFWLPEILYKHRILNKKSDNEFANKAFFKKWQWLRQYPHLEAKPMARDKVIFGEKVILPINMDCTVNSTMNKNLNYDAILLGNFRSSIYRCFVQVDINSILTGSQILRAEFQFFCTRNDNNSVQEITVHQVKEPWEENTVSWFNMPEIENEPIAEAQVGEIYNWVSFDITGLVQRWADGNTANYGICLRMKDEDKAEVVAGLNRHGDNPIAYPRLVVEYTGKDRCLTC</sequence>
<dbReference type="InterPro" id="IPR029044">
    <property type="entry name" value="Nucleotide-diphossugar_trans"/>
</dbReference>
<dbReference type="Pfam" id="PF00535">
    <property type="entry name" value="Glycos_transf_2"/>
    <property type="match status" value="1"/>
</dbReference>
<dbReference type="SUPFAM" id="SSF53448">
    <property type="entry name" value="Nucleotide-diphospho-sugar transferases"/>
    <property type="match status" value="1"/>
</dbReference>
<dbReference type="CDD" id="cd03801">
    <property type="entry name" value="GT4_PimA-like"/>
    <property type="match status" value="1"/>
</dbReference>
<keyword evidence="8" id="KW-1185">Reference proteome</keyword>
<evidence type="ECO:0000259" key="6">
    <source>
        <dbReference type="Pfam" id="PF24517"/>
    </source>
</evidence>
<dbReference type="Pfam" id="PF13692">
    <property type="entry name" value="Glyco_trans_1_4"/>
    <property type="match status" value="1"/>
</dbReference>
<evidence type="ECO:0000256" key="2">
    <source>
        <dbReference type="ARBA" id="ARBA00022525"/>
    </source>
</evidence>
<dbReference type="RefSeq" id="WP_077713835.1">
    <property type="nucleotide sequence ID" value="NZ_CP019698.1"/>
</dbReference>
<dbReference type="InterPro" id="IPR001173">
    <property type="entry name" value="Glyco_trans_2-like"/>
</dbReference>
<dbReference type="PANTHER" id="PTHR43685:SF2">
    <property type="entry name" value="GLYCOSYLTRANSFERASE 2-LIKE DOMAIN-CONTAINING PROTEIN"/>
    <property type="match status" value="1"/>
</dbReference>
<dbReference type="EMBL" id="CP019698">
    <property type="protein sequence ID" value="AQS58808.1"/>
    <property type="molecule type" value="Genomic_DNA"/>
</dbReference>
<dbReference type="Gene3D" id="2.60.120.970">
    <property type="match status" value="1"/>
</dbReference>